<reference evidence="1 2" key="2">
    <citation type="journal article" date="2022" name="Mol. Ecol. Resour.">
        <title>The genomes of chicory, endive, great burdock and yacon provide insights into Asteraceae paleo-polyploidization history and plant inulin production.</title>
        <authorList>
            <person name="Fan W."/>
            <person name="Wang S."/>
            <person name="Wang H."/>
            <person name="Wang A."/>
            <person name="Jiang F."/>
            <person name="Liu H."/>
            <person name="Zhao H."/>
            <person name="Xu D."/>
            <person name="Zhang Y."/>
        </authorList>
    </citation>
    <scope>NUCLEOTIDE SEQUENCE [LARGE SCALE GENOMIC DNA]</scope>
    <source>
        <strain evidence="2">cv. Niubang</strain>
    </source>
</reference>
<reference evidence="2" key="1">
    <citation type="journal article" date="2022" name="Mol. Ecol. Resour.">
        <title>The genomes of chicory, endive, great burdock and yacon provide insights into Asteraceae palaeo-polyploidization history and plant inulin production.</title>
        <authorList>
            <person name="Fan W."/>
            <person name="Wang S."/>
            <person name="Wang H."/>
            <person name="Wang A."/>
            <person name="Jiang F."/>
            <person name="Liu H."/>
            <person name="Zhao H."/>
            <person name="Xu D."/>
            <person name="Zhang Y."/>
        </authorList>
    </citation>
    <scope>NUCLEOTIDE SEQUENCE [LARGE SCALE GENOMIC DNA]</scope>
    <source>
        <strain evidence="2">cv. Niubang</strain>
    </source>
</reference>
<gene>
    <name evidence="1" type="ORF">L6452_16534</name>
</gene>
<accession>A0ACB9C0X6</accession>
<organism evidence="1 2">
    <name type="scientific">Arctium lappa</name>
    <name type="common">Greater burdock</name>
    <name type="synonym">Lappa major</name>
    <dbReference type="NCBI Taxonomy" id="4217"/>
    <lineage>
        <taxon>Eukaryota</taxon>
        <taxon>Viridiplantae</taxon>
        <taxon>Streptophyta</taxon>
        <taxon>Embryophyta</taxon>
        <taxon>Tracheophyta</taxon>
        <taxon>Spermatophyta</taxon>
        <taxon>Magnoliopsida</taxon>
        <taxon>eudicotyledons</taxon>
        <taxon>Gunneridae</taxon>
        <taxon>Pentapetalae</taxon>
        <taxon>asterids</taxon>
        <taxon>campanulids</taxon>
        <taxon>Asterales</taxon>
        <taxon>Asteraceae</taxon>
        <taxon>Carduoideae</taxon>
        <taxon>Cardueae</taxon>
        <taxon>Arctiinae</taxon>
        <taxon>Arctium</taxon>
    </lineage>
</organism>
<sequence length="115" mass="12965">MNLICLGCQTIPRTTSSNDIREGYEGELDQSPPTLLLLGQRSSPSKLVRGQSTSNKLKDDQSMIIGLPAKPVLHNDKSIKRKEINNDACKPRLTRSSGMRRDWSLEDLRQLMNTR</sequence>
<evidence type="ECO:0000313" key="1">
    <source>
        <dbReference type="EMBL" id="KAI3727912.1"/>
    </source>
</evidence>
<dbReference type="Proteomes" id="UP001055879">
    <property type="component" value="Linkage Group LG05"/>
</dbReference>
<evidence type="ECO:0000313" key="2">
    <source>
        <dbReference type="Proteomes" id="UP001055879"/>
    </source>
</evidence>
<proteinExistence type="predicted"/>
<dbReference type="EMBL" id="CM042051">
    <property type="protein sequence ID" value="KAI3727912.1"/>
    <property type="molecule type" value="Genomic_DNA"/>
</dbReference>
<comment type="caution">
    <text evidence="1">The sequence shown here is derived from an EMBL/GenBank/DDBJ whole genome shotgun (WGS) entry which is preliminary data.</text>
</comment>
<name>A0ACB9C0X6_ARCLA</name>
<protein>
    <submittedName>
        <fullName evidence="1">Uncharacterized protein</fullName>
    </submittedName>
</protein>
<keyword evidence="2" id="KW-1185">Reference proteome</keyword>